<dbReference type="Proteomes" id="UP000289152">
    <property type="component" value="Unassembled WGS sequence"/>
</dbReference>
<keyword evidence="12" id="KW-1185">Reference proteome</keyword>
<evidence type="ECO:0000256" key="7">
    <source>
        <dbReference type="ARBA" id="ARBA00062171"/>
    </source>
</evidence>
<gene>
    <name evidence="11" type="ORF">M231_06681</name>
</gene>
<keyword evidence="6" id="KW-0539">Nucleus</keyword>
<dbReference type="Gene3D" id="1.10.10.10">
    <property type="entry name" value="Winged helix-like DNA-binding domain superfamily/Winged helix DNA-binding domain"/>
    <property type="match status" value="1"/>
</dbReference>
<dbReference type="InterPro" id="IPR000232">
    <property type="entry name" value="HSF_DNA-bd"/>
</dbReference>
<dbReference type="InterPro" id="IPR036388">
    <property type="entry name" value="WH-like_DNA-bd_sf"/>
</dbReference>
<keyword evidence="4" id="KW-0238">DNA-binding</keyword>
<evidence type="ECO:0000256" key="2">
    <source>
        <dbReference type="ARBA" id="ARBA00006403"/>
    </source>
</evidence>
<accession>A0A4Q1BG71</accession>
<dbReference type="SUPFAM" id="SSF46785">
    <property type="entry name" value="Winged helix' DNA-binding domain"/>
    <property type="match status" value="1"/>
</dbReference>
<proteinExistence type="inferred from homology"/>
<feature type="region of interest" description="Disordered" evidence="9">
    <location>
        <begin position="1"/>
        <end position="35"/>
    </location>
</feature>
<name>A0A4Q1BG71_TREME</name>
<evidence type="ECO:0000256" key="8">
    <source>
        <dbReference type="RuleBase" id="RU004020"/>
    </source>
</evidence>
<dbReference type="PROSITE" id="PS00434">
    <property type="entry name" value="HSF_DOMAIN"/>
    <property type="match status" value="1"/>
</dbReference>
<dbReference type="InterPro" id="IPR036390">
    <property type="entry name" value="WH_DNA-bd_sf"/>
</dbReference>
<dbReference type="STRING" id="5217.A0A4Q1BG71"/>
<evidence type="ECO:0000256" key="4">
    <source>
        <dbReference type="ARBA" id="ARBA00023125"/>
    </source>
</evidence>
<dbReference type="PANTHER" id="PTHR10015:SF427">
    <property type="entry name" value="HEAT SHOCK FACTOR PROTEIN"/>
    <property type="match status" value="1"/>
</dbReference>
<dbReference type="EMBL" id="SDIL01000111">
    <property type="protein sequence ID" value="RXK36033.1"/>
    <property type="molecule type" value="Genomic_DNA"/>
</dbReference>
<evidence type="ECO:0000313" key="12">
    <source>
        <dbReference type="Proteomes" id="UP000289152"/>
    </source>
</evidence>
<dbReference type="InParanoid" id="A0A4Q1BG71"/>
<evidence type="ECO:0000259" key="10">
    <source>
        <dbReference type="PROSITE" id="PS00434"/>
    </source>
</evidence>
<comment type="subcellular location">
    <subcellularLocation>
        <location evidence="1">Nucleus</location>
    </subcellularLocation>
</comment>
<evidence type="ECO:0000256" key="6">
    <source>
        <dbReference type="ARBA" id="ARBA00023242"/>
    </source>
</evidence>
<dbReference type="GO" id="GO:0005634">
    <property type="term" value="C:nucleus"/>
    <property type="evidence" value="ECO:0007669"/>
    <property type="project" value="UniProtKB-SubCell"/>
</dbReference>
<dbReference type="PRINTS" id="PR00056">
    <property type="entry name" value="HSFDOMAIN"/>
</dbReference>
<feature type="compositionally biased region" description="Polar residues" evidence="9">
    <location>
        <begin position="1"/>
        <end position="17"/>
    </location>
</feature>
<dbReference type="VEuPathDB" id="FungiDB:TREMEDRAFT_73788"/>
<dbReference type="FunFam" id="1.10.10.10:FF:000027">
    <property type="entry name" value="Heat shock transcription factor 1"/>
    <property type="match status" value="1"/>
</dbReference>
<protein>
    <recommendedName>
        <fullName evidence="10">HSF-type DNA-binding domain-containing protein</fullName>
    </recommendedName>
</protein>
<evidence type="ECO:0000313" key="11">
    <source>
        <dbReference type="EMBL" id="RXK36033.1"/>
    </source>
</evidence>
<evidence type="ECO:0000256" key="5">
    <source>
        <dbReference type="ARBA" id="ARBA00023163"/>
    </source>
</evidence>
<evidence type="ECO:0000256" key="1">
    <source>
        <dbReference type="ARBA" id="ARBA00004123"/>
    </source>
</evidence>
<comment type="similarity">
    <text evidence="2 8">Belongs to the HSF family.</text>
</comment>
<organism evidence="11 12">
    <name type="scientific">Tremella mesenterica</name>
    <name type="common">Jelly fungus</name>
    <dbReference type="NCBI Taxonomy" id="5217"/>
    <lineage>
        <taxon>Eukaryota</taxon>
        <taxon>Fungi</taxon>
        <taxon>Dikarya</taxon>
        <taxon>Basidiomycota</taxon>
        <taxon>Agaricomycotina</taxon>
        <taxon>Tremellomycetes</taxon>
        <taxon>Tremellales</taxon>
        <taxon>Tremellaceae</taxon>
        <taxon>Tremella</taxon>
    </lineage>
</organism>
<feature type="domain" description="HSF-type DNA-binding" evidence="10">
    <location>
        <begin position="98"/>
        <end position="122"/>
    </location>
</feature>
<dbReference type="GO" id="GO:0003700">
    <property type="term" value="F:DNA-binding transcription factor activity"/>
    <property type="evidence" value="ECO:0007669"/>
    <property type="project" value="InterPro"/>
</dbReference>
<dbReference type="OrthoDB" id="60033at2759"/>
<evidence type="ECO:0000256" key="3">
    <source>
        <dbReference type="ARBA" id="ARBA00023015"/>
    </source>
</evidence>
<sequence length="610" mass="66276">MTTNLNAIAGPSRNSMSPKVEPDSPNSDLAELSEPSQIQVTKGGISVGEDGEVVKVPAFLTKLFTMVSDLSTNELIYWSESGDSFFVPDSERFGKELLPRFFKHSNFSSFVRQLNMYGFHKVPHLQSGVLKHDSPSELWEFINPFFKRDQQQLLSRVTRKNNRPMPTSATTSGATRTGLLPGTAYPVHLITDGTTEGEIGQVVGTTGQIVDLAAITNGIAAIRQTQASIGADLKRLQNSNDMLWREAMEQQKKHQKHQETIDMIVVFLERLFGTEGQGLKGLKEAMRRGGYGRDAEPGGSDEPRKRRRLGIDRMIGDGHEAERDPNVMELPNDPYPVARFMNAEPGISPREPPPTAAEWPSASQRFTALPTDEDPPSSRVSLTSARPVLSPLSDVEEIHPVPENAVGQYLNIQPNLNTGNLPPLSPTSAAQAAQTFNLDPALLQTTIGSLLQSPAAAQMFLNSLNASAQGQALQSPTRGKNAVNVRPSPPLGDNVDPTLALFSPFPNQSLMNNQNQLLKTYQDAVAVNGGVDELQESIDALVRNMGLDLPKGGQKVENVQPFPVEQMGQVGQTGVVGQGGEPGEFEDFNIDEFLNELAKNGPEGDPSHPV</sequence>
<comment type="subunit">
    <text evidence="7">Homotrimer. Homotrimerization increases the affinity of HSF1 to DNA. Interacts with transcriptional coregulator SSA1 on chromatin.</text>
</comment>
<keyword evidence="5" id="KW-0804">Transcription</keyword>
<comment type="caution">
    <text evidence="11">The sequence shown here is derived from an EMBL/GenBank/DDBJ whole genome shotgun (WGS) entry which is preliminary data.</text>
</comment>
<dbReference type="GO" id="GO:0043565">
    <property type="term" value="F:sequence-specific DNA binding"/>
    <property type="evidence" value="ECO:0007669"/>
    <property type="project" value="InterPro"/>
</dbReference>
<evidence type="ECO:0000256" key="9">
    <source>
        <dbReference type="SAM" id="MobiDB-lite"/>
    </source>
</evidence>
<dbReference type="SMART" id="SM00415">
    <property type="entry name" value="HSF"/>
    <property type="match status" value="1"/>
</dbReference>
<keyword evidence="3" id="KW-0805">Transcription regulation</keyword>
<reference evidence="11 12" key="1">
    <citation type="submission" date="2016-06" db="EMBL/GenBank/DDBJ databases">
        <title>Evolution of pathogenesis and genome organization in the Tremellales.</title>
        <authorList>
            <person name="Cuomo C."/>
            <person name="Litvintseva A."/>
            <person name="Heitman J."/>
            <person name="Chen Y."/>
            <person name="Sun S."/>
            <person name="Springer D."/>
            <person name="Dromer F."/>
            <person name="Young S."/>
            <person name="Zeng Q."/>
            <person name="Chapman S."/>
            <person name="Gujja S."/>
            <person name="Saif S."/>
            <person name="Birren B."/>
        </authorList>
    </citation>
    <scope>NUCLEOTIDE SEQUENCE [LARGE SCALE GENOMIC DNA]</scope>
    <source>
        <strain evidence="11 12">ATCC 28783</strain>
    </source>
</reference>
<feature type="region of interest" description="Disordered" evidence="9">
    <location>
        <begin position="288"/>
        <end position="307"/>
    </location>
</feature>
<dbReference type="AlphaFoldDB" id="A0A4Q1BG71"/>
<dbReference type="Pfam" id="PF00447">
    <property type="entry name" value="HSF_DNA-bind"/>
    <property type="match status" value="1"/>
</dbReference>
<dbReference type="PANTHER" id="PTHR10015">
    <property type="entry name" value="HEAT SHOCK TRANSCRIPTION FACTOR"/>
    <property type="match status" value="1"/>
</dbReference>